<dbReference type="AlphaFoldDB" id="A0A5U9KW57"/>
<dbReference type="SMART" id="SM01040">
    <property type="entry name" value="Bro-N"/>
    <property type="match status" value="1"/>
</dbReference>
<feature type="domain" description="Bro-N" evidence="1">
    <location>
        <begin position="2"/>
        <end position="105"/>
    </location>
</feature>
<dbReference type="PROSITE" id="PS51750">
    <property type="entry name" value="BRO_N"/>
    <property type="match status" value="1"/>
</dbReference>
<dbReference type="PANTHER" id="PTHR36180">
    <property type="entry name" value="DNA-BINDING PROTEIN-RELATED-RELATED"/>
    <property type="match status" value="1"/>
</dbReference>
<organism evidence="2">
    <name type="scientific">Salmonella newport</name>
    <dbReference type="NCBI Taxonomy" id="108619"/>
    <lineage>
        <taxon>Bacteria</taxon>
        <taxon>Pseudomonadati</taxon>
        <taxon>Pseudomonadota</taxon>
        <taxon>Gammaproteobacteria</taxon>
        <taxon>Enterobacterales</taxon>
        <taxon>Enterobacteriaceae</taxon>
        <taxon>Salmonella</taxon>
    </lineage>
</organism>
<dbReference type="Pfam" id="PF02498">
    <property type="entry name" value="Bro-N"/>
    <property type="match status" value="1"/>
</dbReference>
<proteinExistence type="predicted"/>
<comment type="caution">
    <text evidence="2">The sequence shown here is derived from an EMBL/GenBank/DDBJ whole genome shotgun (WGS) entry which is preliminary data.</text>
</comment>
<dbReference type="Proteomes" id="UP000839726">
    <property type="component" value="Unassembled WGS sequence"/>
</dbReference>
<gene>
    <name evidence="2" type="ORF">DRY71_22610</name>
</gene>
<reference evidence="2" key="1">
    <citation type="submission" date="2018-07" db="EMBL/GenBank/DDBJ databases">
        <authorList>
            <person name="Ashton P.M."/>
            <person name="Dallman T."/>
            <person name="Nair S."/>
            <person name="De Pinna E."/>
            <person name="Peters T."/>
            <person name="Grant K."/>
        </authorList>
    </citation>
    <scope>NUCLEOTIDE SEQUENCE [LARGE SCALE GENOMIC DNA]</scope>
    <source>
        <strain evidence="2">436933</strain>
    </source>
</reference>
<name>A0A5U9KW57_SALNE</name>
<evidence type="ECO:0000313" key="2">
    <source>
        <dbReference type="EMBL" id="EBS2695479.1"/>
    </source>
</evidence>
<dbReference type="InterPro" id="IPR003497">
    <property type="entry name" value="BRO_N_domain"/>
</dbReference>
<evidence type="ECO:0000259" key="1">
    <source>
        <dbReference type="PROSITE" id="PS51750"/>
    </source>
</evidence>
<accession>A0A5U9KW57</accession>
<dbReference type="EMBL" id="AAGUYM010000036">
    <property type="protein sequence ID" value="EBS2695479.1"/>
    <property type="molecule type" value="Genomic_DNA"/>
</dbReference>
<dbReference type="PANTHER" id="PTHR36180:SF2">
    <property type="entry name" value="BRO FAMILY PROTEIN"/>
    <property type="match status" value="1"/>
</dbReference>
<protein>
    <recommendedName>
        <fullName evidence="1">Bro-N domain-containing protein</fullName>
    </recommendedName>
</protein>
<sequence length="251" mass="29323">MTTQLTHFYFRHSSVRIQVIDGDPWFCLKDVCEILSVDRTSRLLRDLDKKGLADCHTLTIGGKQRLSFINEPNLYRVIFRSNKPEARQFQDWVFNEVLPAIRKTGRYQHPVATPRRTAEPLTRSDMKNLNHLVVLMTRQFSRTGSWRLGVWHALRRAAGVPSPELFTVDDLPALTEECRRIIQITSEAGEMIGRIEREAVRRIVRHREDCEMVLGELQRECNSQRLSNAGMRQLERYEQIALRKLEQRVIA</sequence>